<accession>A0AA40HMS3</accession>
<name>A0AA40HMS3_CNENI</name>
<dbReference type="PANTHER" id="PTHR18947:SF31">
    <property type="entry name" value="PROTEIN DAPLE"/>
    <property type="match status" value="1"/>
</dbReference>
<evidence type="ECO:0000256" key="1">
    <source>
        <dbReference type="SAM" id="Coils"/>
    </source>
</evidence>
<proteinExistence type="predicted"/>
<dbReference type="AlphaFoldDB" id="A0AA40HMS3"/>
<protein>
    <submittedName>
        <fullName evidence="2">Uncharacterized protein</fullName>
    </submittedName>
</protein>
<dbReference type="EMBL" id="JAULJE010000015">
    <property type="protein sequence ID" value="KAK1334128.1"/>
    <property type="molecule type" value="Genomic_DNA"/>
</dbReference>
<dbReference type="GO" id="GO:0051959">
    <property type="term" value="F:dynein light intermediate chain binding"/>
    <property type="evidence" value="ECO:0007669"/>
    <property type="project" value="TreeGrafter"/>
</dbReference>
<dbReference type="GO" id="GO:0005737">
    <property type="term" value="C:cytoplasm"/>
    <property type="evidence" value="ECO:0007669"/>
    <property type="project" value="TreeGrafter"/>
</dbReference>
<organism evidence="2 3">
    <name type="scientific">Cnephaeus nilssonii</name>
    <name type="common">Northern bat</name>
    <name type="synonym">Eptesicus nilssonii</name>
    <dbReference type="NCBI Taxonomy" id="3371016"/>
    <lineage>
        <taxon>Eukaryota</taxon>
        <taxon>Metazoa</taxon>
        <taxon>Chordata</taxon>
        <taxon>Craniata</taxon>
        <taxon>Vertebrata</taxon>
        <taxon>Euteleostomi</taxon>
        <taxon>Mammalia</taxon>
        <taxon>Eutheria</taxon>
        <taxon>Laurasiatheria</taxon>
        <taxon>Chiroptera</taxon>
        <taxon>Yangochiroptera</taxon>
        <taxon>Vespertilionidae</taxon>
        <taxon>Cnephaeus</taxon>
    </lineage>
</organism>
<dbReference type="GO" id="GO:0031122">
    <property type="term" value="P:cytoplasmic microtubule organization"/>
    <property type="evidence" value="ECO:0007669"/>
    <property type="project" value="TreeGrafter"/>
</dbReference>
<dbReference type="GO" id="GO:0008017">
    <property type="term" value="F:microtubule binding"/>
    <property type="evidence" value="ECO:0007669"/>
    <property type="project" value="TreeGrafter"/>
</dbReference>
<evidence type="ECO:0000313" key="3">
    <source>
        <dbReference type="Proteomes" id="UP001177744"/>
    </source>
</evidence>
<evidence type="ECO:0000313" key="2">
    <source>
        <dbReference type="EMBL" id="KAK1334128.1"/>
    </source>
</evidence>
<dbReference type="GO" id="GO:0005813">
    <property type="term" value="C:centrosome"/>
    <property type="evidence" value="ECO:0007669"/>
    <property type="project" value="TreeGrafter"/>
</dbReference>
<sequence length="241" mass="28171">MESKAFRLREQDQLQHEAALRELRKELRELNPEREALKQAQEANALAAQEKERLPQEVVRVSFWNQLMKGQQKELFTQSKEMQTSLELLQREAQYAGAKEDQQSMEISLKKLGSQCEVLSREKENFQEENHNLRRQSQTLAKKNRQLLKENVEKKHKPLRFWVKRSEASNLSAFEFSQTPPAFCISVFSLLLPKELILNCFSKSFSDWKTVCVESLQNTRVEIHPGESDHRNCGQGNSFHL</sequence>
<feature type="coiled-coil region" evidence="1">
    <location>
        <begin position="109"/>
        <end position="150"/>
    </location>
</feature>
<dbReference type="GO" id="GO:0030705">
    <property type="term" value="P:cytoskeleton-dependent intracellular transport"/>
    <property type="evidence" value="ECO:0007669"/>
    <property type="project" value="TreeGrafter"/>
</dbReference>
<feature type="coiled-coil region" evidence="1">
    <location>
        <begin position="20"/>
        <end position="57"/>
    </location>
</feature>
<keyword evidence="3" id="KW-1185">Reference proteome</keyword>
<dbReference type="PANTHER" id="PTHR18947">
    <property type="entry name" value="HOOK PROTEINS"/>
    <property type="match status" value="1"/>
</dbReference>
<reference evidence="2" key="1">
    <citation type="submission" date="2023-06" db="EMBL/GenBank/DDBJ databases">
        <title>Reference genome for the Northern bat (Eptesicus nilssonii), a most northern bat species.</title>
        <authorList>
            <person name="Laine V.N."/>
            <person name="Pulliainen A.T."/>
            <person name="Lilley T.M."/>
        </authorList>
    </citation>
    <scope>NUCLEOTIDE SEQUENCE</scope>
    <source>
        <strain evidence="2">BLF_Eptnil</strain>
        <tissue evidence="2">Kidney</tissue>
    </source>
</reference>
<dbReference type="Proteomes" id="UP001177744">
    <property type="component" value="Unassembled WGS sequence"/>
</dbReference>
<keyword evidence="1" id="KW-0175">Coiled coil</keyword>
<comment type="caution">
    <text evidence="2">The sequence shown here is derived from an EMBL/GenBank/DDBJ whole genome shotgun (WGS) entry which is preliminary data.</text>
</comment>
<gene>
    <name evidence="2" type="ORF">QTO34_005128</name>
</gene>